<proteinExistence type="inferred from homology"/>
<evidence type="ECO:0000256" key="3">
    <source>
        <dbReference type="ARBA" id="ARBA00022801"/>
    </source>
</evidence>
<dbReference type="Pfam" id="PF01083">
    <property type="entry name" value="Cutinase"/>
    <property type="match status" value="1"/>
</dbReference>
<reference evidence="6 7" key="2">
    <citation type="submission" date="2019-07" db="EMBL/GenBank/DDBJ databases">
        <authorList>
            <person name="Huang Y."/>
        </authorList>
    </citation>
    <scope>NUCLEOTIDE SEQUENCE [LARGE SCALE GENOMIC DNA]</scope>
    <source>
        <strain evidence="6 7">HY188</strain>
    </source>
</reference>
<evidence type="ECO:0000256" key="5">
    <source>
        <dbReference type="SAM" id="MobiDB-lite"/>
    </source>
</evidence>
<name>A0A516WZY9_9ACTN</name>
<gene>
    <name evidence="6" type="ORF">FO059_02175</name>
</gene>
<evidence type="ECO:0000256" key="4">
    <source>
        <dbReference type="ARBA" id="ARBA00023157"/>
    </source>
</evidence>
<evidence type="ECO:0000313" key="6">
    <source>
        <dbReference type="EMBL" id="QDQ96373.1"/>
    </source>
</evidence>
<dbReference type="SMART" id="SM01110">
    <property type="entry name" value="Cutinase"/>
    <property type="match status" value="1"/>
</dbReference>
<evidence type="ECO:0000313" key="7">
    <source>
        <dbReference type="Proteomes" id="UP000317344"/>
    </source>
</evidence>
<dbReference type="EMBL" id="CP041765">
    <property type="protein sequence ID" value="QDQ96373.1"/>
    <property type="molecule type" value="Genomic_DNA"/>
</dbReference>
<keyword evidence="4" id="KW-1015">Disulfide bond</keyword>
<evidence type="ECO:0000256" key="1">
    <source>
        <dbReference type="ARBA" id="ARBA00007534"/>
    </source>
</evidence>
<sequence>MAARKSRRGRRRGRRWLSALVLLAIVVVVAAVAVWLQQRPPAPPPPGPGPSPTTPPPQAQPASCPDVQMVAVPGTWESSPDDDPHDPTFNSNALLLQVTQPVQEKFGSGSGEDDGGRVDVVTVPYVAQFARPFAPPEATYDASRKAGTEATKKFLADRYAECPLTSYVLTGFSQGAVIAGDVAAQIGHGNGPVPADLVLGVGLVADGRRDAGAPGSATTQLGVPTGEGAEVMLGGMHDVPGFPGTTMTGARPDGFGVLAGRTVQICAPGDLICDAPADLVGDLIGTLSKLSTAVSAPVHALYATNPILPGGQTATQYLTGWAEDLIEGAPHPAHD</sequence>
<reference evidence="6 7" key="1">
    <citation type="submission" date="2019-07" db="EMBL/GenBank/DDBJ databases">
        <title>Tomitella cavernea sp. nov., an actinomycete isolated from soil.</title>
        <authorList>
            <person name="Cheng J."/>
        </authorList>
    </citation>
    <scope>NUCLEOTIDE SEQUENCE [LARGE SCALE GENOMIC DNA]</scope>
    <source>
        <strain evidence="6 7">HY188</strain>
    </source>
</reference>
<keyword evidence="3" id="KW-0378">Hydrolase</keyword>
<dbReference type="SUPFAM" id="SSF53474">
    <property type="entry name" value="alpha/beta-Hydrolases"/>
    <property type="match status" value="1"/>
</dbReference>
<dbReference type="PANTHER" id="PTHR33630:SF9">
    <property type="entry name" value="CUTINASE 4"/>
    <property type="match status" value="1"/>
</dbReference>
<accession>A0A516WZY9</accession>
<comment type="similarity">
    <text evidence="1">Belongs to the cutinase family.</text>
</comment>
<dbReference type="Proteomes" id="UP000317344">
    <property type="component" value="Chromosome"/>
</dbReference>
<dbReference type="OrthoDB" id="4423762at2"/>
<dbReference type="InterPro" id="IPR000675">
    <property type="entry name" value="Cutinase/axe"/>
</dbReference>
<feature type="region of interest" description="Disordered" evidence="5">
    <location>
        <begin position="41"/>
        <end position="64"/>
    </location>
</feature>
<dbReference type="AlphaFoldDB" id="A0A516WZY9"/>
<protein>
    <submittedName>
        <fullName evidence="6">Cutinase family protein</fullName>
    </submittedName>
</protein>
<dbReference type="RefSeq" id="WP_143905982.1">
    <property type="nucleotide sequence ID" value="NZ_CP041765.1"/>
</dbReference>
<keyword evidence="7" id="KW-1185">Reference proteome</keyword>
<dbReference type="GO" id="GO:0052689">
    <property type="term" value="F:carboxylic ester hydrolase activity"/>
    <property type="evidence" value="ECO:0007669"/>
    <property type="project" value="UniProtKB-KW"/>
</dbReference>
<dbReference type="InterPro" id="IPR029058">
    <property type="entry name" value="AB_hydrolase_fold"/>
</dbReference>
<organism evidence="6 7">
    <name type="scientific">Tomitella fengzijianii</name>
    <dbReference type="NCBI Taxonomy" id="2597660"/>
    <lineage>
        <taxon>Bacteria</taxon>
        <taxon>Bacillati</taxon>
        <taxon>Actinomycetota</taxon>
        <taxon>Actinomycetes</taxon>
        <taxon>Mycobacteriales</taxon>
        <taxon>Tomitella</taxon>
    </lineage>
</organism>
<feature type="compositionally biased region" description="Pro residues" evidence="5">
    <location>
        <begin position="41"/>
        <end position="59"/>
    </location>
</feature>
<dbReference type="PANTHER" id="PTHR33630">
    <property type="entry name" value="CUTINASE RV1984C-RELATED-RELATED"/>
    <property type="match status" value="1"/>
</dbReference>
<evidence type="ECO:0000256" key="2">
    <source>
        <dbReference type="ARBA" id="ARBA00022487"/>
    </source>
</evidence>
<dbReference type="Gene3D" id="3.40.50.1820">
    <property type="entry name" value="alpha/beta hydrolase"/>
    <property type="match status" value="1"/>
</dbReference>
<keyword evidence="2" id="KW-0719">Serine esterase</keyword>
<dbReference type="KEGG" id="toy:FO059_02175"/>